<name>A0A392P3H8_9FABA</name>
<reference evidence="1 2" key="1">
    <citation type="journal article" date="2018" name="Front. Plant Sci.">
        <title>Red Clover (Trifolium pratense) and Zigzag Clover (T. medium) - A Picture of Genomic Similarities and Differences.</title>
        <authorList>
            <person name="Dluhosova J."/>
            <person name="Istvanek J."/>
            <person name="Nedelnik J."/>
            <person name="Repkova J."/>
        </authorList>
    </citation>
    <scope>NUCLEOTIDE SEQUENCE [LARGE SCALE GENOMIC DNA]</scope>
    <source>
        <strain evidence="2">cv. 10/8</strain>
        <tissue evidence="1">Leaf</tissue>
    </source>
</reference>
<organism evidence="1 2">
    <name type="scientific">Trifolium medium</name>
    <dbReference type="NCBI Taxonomy" id="97028"/>
    <lineage>
        <taxon>Eukaryota</taxon>
        <taxon>Viridiplantae</taxon>
        <taxon>Streptophyta</taxon>
        <taxon>Embryophyta</taxon>
        <taxon>Tracheophyta</taxon>
        <taxon>Spermatophyta</taxon>
        <taxon>Magnoliopsida</taxon>
        <taxon>eudicotyledons</taxon>
        <taxon>Gunneridae</taxon>
        <taxon>Pentapetalae</taxon>
        <taxon>rosids</taxon>
        <taxon>fabids</taxon>
        <taxon>Fabales</taxon>
        <taxon>Fabaceae</taxon>
        <taxon>Papilionoideae</taxon>
        <taxon>50 kb inversion clade</taxon>
        <taxon>NPAAA clade</taxon>
        <taxon>Hologalegina</taxon>
        <taxon>IRL clade</taxon>
        <taxon>Trifolieae</taxon>
        <taxon>Trifolium</taxon>
    </lineage>
</organism>
<dbReference type="AlphaFoldDB" id="A0A392P3H8"/>
<protein>
    <submittedName>
        <fullName evidence="1">Uncharacterized protein</fullName>
    </submittedName>
</protein>
<dbReference type="Proteomes" id="UP000265520">
    <property type="component" value="Unassembled WGS sequence"/>
</dbReference>
<sequence length="54" mass="6266">MSSSRDKWSVRWDLKRQTFRLLLPRVRAIEKASLWPRGPLDLINGGDAMRRAAS</sequence>
<evidence type="ECO:0000313" key="1">
    <source>
        <dbReference type="EMBL" id="MCI06030.1"/>
    </source>
</evidence>
<dbReference type="EMBL" id="LXQA010060488">
    <property type="protein sequence ID" value="MCI06030.1"/>
    <property type="molecule type" value="Genomic_DNA"/>
</dbReference>
<proteinExistence type="predicted"/>
<accession>A0A392P3H8</accession>
<evidence type="ECO:0000313" key="2">
    <source>
        <dbReference type="Proteomes" id="UP000265520"/>
    </source>
</evidence>
<comment type="caution">
    <text evidence="1">The sequence shown here is derived from an EMBL/GenBank/DDBJ whole genome shotgun (WGS) entry which is preliminary data.</text>
</comment>
<keyword evidence="2" id="KW-1185">Reference proteome</keyword>